<gene>
    <name evidence="2" type="ORF">EOE67_03855</name>
</gene>
<dbReference type="Proteomes" id="UP000283077">
    <property type="component" value="Unassembled WGS sequence"/>
</dbReference>
<accession>A0A437R3N1</accession>
<dbReference type="GO" id="GO:0047474">
    <property type="term" value="F:long-chain fatty acid--protein ligase activity"/>
    <property type="evidence" value="ECO:0007669"/>
    <property type="project" value="InterPro"/>
</dbReference>
<proteinExistence type="predicted"/>
<evidence type="ECO:0000259" key="1">
    <source>
        <dbReference type="Pfam" id="PF04443"/>
    </source>
</evidence>
<dbReference type="AlphaFoldDB" id="A0A437R3N1"/>
<organism evidence="2 3">
    <name type="scientific">Rheinheimera riviphila</name>
    <dbReference type="NCBI Taxonomy" id="1834037"/>
    <lineage>
        <taxon>Bacteria</taxon>
        <taxon>Pseudomonadati</taxon>
        <taxon>Pseudomonadota</taxon>
        <taxon>Gammaproteobacteria</taxon>
        <taxon>Chromatiales</taxon>
        <taxon>Chromatiaceae</taxon>
        <taxon>Rheinheimera</taxon>
    </lineage>
</organism>
<feature type="domain" description="Acyl-protein synthetase LuxE" evidence="1">
    <location>
        <begin position="61"/>
        <end position="360"/>
    </location>
</feature>
<dbReference type="GO" id="GO:0008218">
    <property type="term" value="P:bioluminescence"/>
    <property type="evidence" value="ECO:0007669"/>
    <property type="project" value="InterPro"/>
</dbReference>
<dbReference type="Gene3D" id="3.40.50.12780">
    <property type="entry name" value="N-terminal domain of ligase-like"/>
    <property type="match status" value="1"/>
</dbReference>
<dbReference type="OrthoDB" id="3597198at2"/>
<sequence length="385" mass="42431">MQLADELPYALIATDKTPRLLAELQALTLWHQQQCPAYQQLVTAQWPDFAVNAAGNHHSVDHLAQLPYLAVRLFKQLELRSVATEAVFKTLYSSGTTGTPSRIFLDRDSAAVQSKILVKIMQHWLGKARLPMLILDHPGVVSDRSSFSARGAGIQGLSFMGRNHCYALNADMSLNWPALEQFVETYGDGPVLLFGFTFMVWQHLLQALKQSGRRIHLPEGILLHSGGWKKLEDQAVSNQQFKQTVAELTGVSRVHNFYGMVEQIGAIFVECSSGHLHCPVYADVLVRRPGSWQLADIGETGVLQLLSTLPRSYPGHSLLTEDRAQLLGEDNCSCGLAGKYFRILGRLPQAEARGCSDTFAPAIQRKAMPELQSGVQAETQTGGAL</sequence>
<reference evidence="2 3" key="1">
    <citation type="submission" date="2019-01" db="EMBL/GenBank/DDBJ databases">
        <authorList>
            <person name="Chen W.-M."/>
        </authorList>
    </citation>
    <scope>NUCLEOTIDE SEQUENCE [LARGE SCALE GENOMIC DNA]</scope>
    <source>
        <strain evidence="2 3">KYPC3</strain>
    </source>
</reference>
<evidence type="ECO:0000313" key="2">
    <source>
        <dbReference type="EMBL" id="RVU41342.1"/>
    </source>
</evidence>
<dbReference type="InterPro" id="IPR007534">
    <property type="entry name" value="LuxE"/>
</dbReference>
<dbReference type="RefSeq" id="WP_127697719.1">
    <property type="nucleotide sequence ID" value="NZ_SACS01000002.1"/>
</dbReference>
<keyword evidence="3" id="KW-1185">Reference proteome</keyword>
<name>A0A437R3N1_9GAMM</name>
<dbReference type="InterPro" id="IPR042099">
    <property type="entry name" value="ANL_N_sf"/>
</dbReference>
<protein>
    <submittedName>
        <fullName evidence="2">Acyl-protein synthetase</fullName>
    </submittedName>
</protein>
<dbReference type="SUPFAM" id="SSF56801">
    <property type="entry name" value="Acetyl-CoA synthetase-like"/>
    <property type="match status" value="1"/>
</dbReference>
<dbReference type="Pfam" id="PF04443">
    <property type="entry name" value="LuxE"/>
    <property type="match status" value="1"/>
</dbReference>
<evidence type="ECO:0000313" key="3">
    <source>
        <dbReference type="Proteomes" id="UP000283077"/>
    </source>
</evidence>
<comment type="caution">
    <text evidence="2">The sequence shown here is derived from an EMBL/GenBank/DDBJ whole genome shotgun (WGS) entry which is preliminary data.</text>
</comment>
<dbReference type="EMBL" id="SACS01000002">
    <property type="protein sequence ID" value="RVU41342.1"/>
    <property type="molecule type" value="Genomic_DNA"/>
</dbReference>